<organism evidence="2 3">
    <name type="scientific">Bifidobacterium pseudolongum subsp. globosum</name>
    <dbReference type="NCBI Taxonomy" id="1690"/>
    <lineage>
        <taxon>Bacteria</taxon>
        <taxon>Bacillati</taxon>
        <taxon>Actinomycetota</taxon>
        <taxon>Actinomycetes</taxon>
        <taxon>Bifidobacteriales</taxon>
        <taxon>Bifidobacteriaceae</taxon>
        <taxon>Bifidobacterium</taxon>
    </lineage>
</organism>
<reference evidence="2 3" key="1">
    <citation type="submission" date="2018-12" db="EMBL/GenBank/DDBJ databases">
        <title>Unveiling genomic diversity among members of the Bifidobacterium pseudolongum species, a widely distributed gut commensal of the animal kingdom.</title>
        <authorList>
            <person name="Lugli G.A."/>
            <person name="Duranti S."/>
            <person name="Albert K."/>
            <person name="Mancabelli L."/>
            <person name="Napoli S."/>
            <person name="Viappiani A."/>
            <person name="Anzalone R."/>
            <person name="Longhi G."/>
            <person name="Milani C."/>
            <person name="Turroni F."/>
            <person name="Alessandri G."/>
            <person name="Sela D.A."/>
            <person name="Van Sinderen D."/>
            <person name="Ventura M."/>
        </authorList>
    </citation>
    <scope>NUCLEOTIDE SEQUENCE [LARGE SCALE GENOMIC DNA]</scope>
    <source>
        <strain evidence="2 3">2001B</strain>
    </source>
</reference>
<dbReference type="Proteomes" id="UP000293208">
    <property type="component" value="Unassembled WGS sequence"/>
</dbReference>
<name>A0A4Q5AWG4_9BIFI</name>
<dbReference type="SMART" id="SM00530">
    <property type="entry name" value="HTH_XRE"/>
    <property type="match status" value="1"/>
</dbReference>
<comment type="caution">
    <text evidence="2">The sequence shown here is derived from an EMBL/GenBank/DDBJ whole genome shotgun (WGS) entry which is preliminary data.</text>
</comment>
<dbReference type="EMBL" id="RYUY01000004">
    <property type="protein sequence ID" value="RYQ39350.1"/>
    <property type="molecule type" value="Genomic_DNA"/>
</dbReference>
<dbReference type="Pfam" id="PF01381">
    <property type="entry name" value="HTH_3"/>
    <property type="match status" value="1"/>
</dbReference>
<dbReference type="Gene3D" id="1.10.260.40">
    <property type="entry name" value="lambda repressor-like DNA-binding domains"/>
    <property type="match status" value="1"/>
</dbReference>
<feature type="domain" description="HTH cro/C1-type" evidence="1">
    <location>
        <begin position="42"/>
        <end position="96"/>
    </location>
</feature>
<proteinExistence type="predicted"/>
<dbReference type="AlphaFoldDB" id="A0A4Q5AWG4"/>
<dbReference type="InterPro" id="IPR010982">
    <property type="entry name" value="Lambda_DNA-bd_dom_sf"/>
</dbReference>
<dbReference type="GO" id="GO:0003677">
    <property type="term" value="F:DNA binding"/>
    <property type="evidence" value="ECO:0007669"/>
    <property type="project" value="InterPro"/>
</dbReference>
<sequence length="181" mass="20124">MRYVKLSVSRLGHPKRNLSYPIDMASTAKIPTISSKSLTVAIKRAMALRDMRPRELAKASGVPFGTLRRILELNTVADYEQLSKISDALKLPISQIVQDAEDLCKDKDFIADWREENNLGPTPDDTDVALASADDDSMVPDMSGWSADEQAAYVASHMDQFDIAAKHGDIEREQEAFEELP</sequence>
<evidence type="ECO:0000313" key="2">
    <source>
        <dbReference type="EMBL" id="RYQ39350.1"/>
    </source>
</evidence>
<gene>
    <name evidence="2" type="ORF">PG2001B_1091</name>
</gene>
<accession>A0A4Q5AWG4</accession>
<evidence type="ECO:0000313" key="3">
    <source>
        <dbReference type="Proteomes" id="UP000293208"/>
    </source>
</evidence>
<dbReference type="CDD" id="cd00093">
    <property type="entry name" value="HTH_XRE"/>
    <property type="match status" value="1"/>
</dbReference>
<dbReference type="SUPFAM" id="SSF47413">
    <property type="entry name" value="lambda repressor-like DNA-binding domains"/>
    <property type="match status" value="1"/>
</dbReference>
<dbReference type="PROSITE" id="PS50943">
    <property type="entry name" value="HTH_CROC1"/>
    <property type="match status" value="1"/>
</dbReference>
<evidence type="ECO:0000259" key="1">
    <source>
        <dbReference type="PROSITE" id="PS50943"/>
    </source>
</evidence>
<protein>
    <recommendedName>
        <fullName evidence="1">HTH cro/C1-type domain-containing protein</fullName>
    </recommendedName>
</protein>
<dbReference type="InterPro" id="IPR001387">
    <property type="entry name" value="Cro/C1-type_HTH"/>
</dbReference>